<comment type="caution">
    <text evidence="1">The sequence shown here is derived from an EMBL/GenBank/DDBJ whole genome shotgun (WGS) entry which is preliminary data.</text>
</comment>
<name>A0A5B0PQZ0_PUCGR</name>
<proteinExistence type="predicted"/>
<dbReference type="AlphaFoldDB" id="A0A5B0PQZ0"/>
<reference evidence="1 2" key="1">
    <citation type="submission" date="2019-05" db="EMBL/GenBank/DDBJ databases">
        <title>Emergence of the Ug99 lineage of the wheat stem rust pathogen through somatic hybridization.</title>
        <authorList>
            <person name="Li F."/>
            <person name="Upadhyaya N.M."/>
            <person name="Sperschneider J."/>
            <person name="Matny O."/>
            <person name="Nguyen-Phuc H."/>
            <person name="Mago R."/>
            <person name="Raley C."/>
            <person name="Miller M.E."/>
            <person name="Silverstein K.A.T."/>
            <person name="Henningsen E."/>
            <person name="Hirsch C.D."/>
            <person name="Visser B."/>
            <person name="Pretorius Z.A."/>
            <person name="Steffenson B.J."/>
            <person name="Schwessinger B."/>
            <person name="Dodds P.N."/>
            <person name="Figueroa M."/>
        </authorList>
    </citation>
    <scope>NUCLEOTIDE SEQUENCE [LARGE SCALE GENOMIC DNA]</scope>
    <source>
        <strain evidence="1 2">Ug99</strain>
    </source>
</reference>
<evidence type="ECO:0000313" key="1">
    <source>
        <dbReference type="EMBL" id="KAA1102389.1"/>
    </source>
</evidence>
<gene>
    <name evidence="1" type="ORF">PGTUg99_032431</name>
</gene>
<sequence>MCRLELMLQESENLFLVHHSSLDRTFYHHHPPLEADAMTLVYDASTLVSGLLLKHPDPFNHPSLIPFYF</sequence>
<dbReference type="Proteomes" id="UP000325313">
    <property type="component" value="Unassembled WGS sequence"/>
</dbReference>
<protein>
    <submittedName>
        <fullName evidence="1">Uncharacterized protein</fullName>
    </submittedName>
</protein>
<accession>A0A5B0PQZ0</accession>
<dbReference type="EMBL" id="VDEP01000338">
    <property type="protein sequence ID" value="KAA1102389.1"/>
    <property type="molecule type" value="Genomic_DNA"/>
</dbReference>
<evidence type="ECO:0000313" key="2">
    <source>
        <dbReference type="Proteomes" id="UP000325313"/>
    </source>
</evidence>
<organism evidence="1 2">
    <name type="scientific">Puccinia graminis f. sp. tritici</name>
    <dbReference type="NCBI Taxonomy" id="56615"/>
    <lineage>
        <taxon>Eukaryota</taxon>
        <taxon>Fungi</taxon>
        <taxon>Dikarya</taxon>
        <taxon>Basidiomycota</taxon>
        <taxon>Pucciniomycotina</taxon>
        <taxon>Pucciniomycetes</taxon>
        <taxon>Pucciniales</taxon>
        <taxon>Pucciniaceae</taxon>
        <taxon>Puccinia</taxon>
    </lineage>
</organism>